<feature type="compositionally biased region" description="Basic residues" evidence="1">
    <location>
        <begin position="1"/>
        <end position="15"/>
    </location>
</feature>
<proteinExistence type="predicted"/>
<reference evidence="2" key="1">
    <citation type="submission" date="2021-01" db="EMBL/GenBank/DDBJ databases">
        <authorList>
            <person name="Corre E."/>
            <person name="Pelletier E."/>
            <person name="Niang G."/>
            <person name="Scheremetjew M."/>
            <person name="Finn R."/>
            <person name="Kale V."/>
            <person name="Holt S."/>
            <person name="Cochrane G."/>
            <person name="Meng A."/>
            <person name="Brown T."/>
            <person name="Cohen L."/>
        </authorList>
    </citation>
    <scope>NUCLEOTIDE SEQUENCE</scope>
    <source>
        <strain evidence="2">FE60</strain>
    </source>
</reference>
<evidence type="ECO:0000256" key="1">
    <source>
        <dbReference type="SAM" id="MobiDB-lite"/>
    </source>
</evidence>
<sequence>MMPHHPHRHHHHHHPQKNERHDHQNEGGYMPQIDDPFAPDAGFQPRGSVTTIETPVSYAVPVEESEIHYDPLDRNSFKSANMTKMSGPSGTSSKASRKMDTTQFTELIREGYSTGLARALVENVDTFDFRFWLVDNSGSMLIGDGHRYVPTGKGDGSIKAVPSTRWAEITETVRYHAKLASLLDSPTIFQLLNNPNLRTISQRFSVCEHGEAHAASEVAEALSIMRKVSPSGVTPLTKHIWDIQQHISAMAHDLRKKGKKVALILATDGLPTDEQGCGGQEVTNAFVRALRSLEGLPIWIVIRLCTDEDDVTEFYNSLDDELELSLEVLDDYKSEAQEVYTQNKWICYGVPLHRCRELGYHNRLFDLIDERPFTKEEVRSFCCLLFGIEEEDLPDPVVSFDEFLRAVKVRLQTEQLQWNPIKKKMTPWILTKELKKAYSDKNCVIS</sequence>
<feature type="compositionally biased region" description="Basic and acidic residues" evidence="1">
    <location>
        <begin position="16"/>
        <end position="25"/>
    </location>
</feature>
<gene>
    <name evidence="2" type="ORF">SMAR1040_LOCUS1549</name>
</gene>
<dbReference type="AlphaFoldDB" id="A0A7S1CT26"/>
<feature type="region of interest" description="Disordered" evidence="1">
    <location>
        <begin position="78"/>
        <end position="98"/>
    </location>
</feature>
<accession>A0A7S1CT26</accession>
<feature type="compositionally biased region" description="Polar residues" evidence="1">
    <location>
        <begin position="78"/>
        <end position="94"/>
    </location>
</feature>
<dbReference type="EMBL" id="HBFU01002292">
    <property type="protein sequence ID" value="CAD8927602.1"/>
    <property type="molecule type" value="Transcribed_RNA"/>
</dbReference>
<evidence type="ECO:0000313" key="2">
    <source>
        <dbReference type="EMBL" id="CAD8927602.1"/>
    </source>
</evidence>
<evidence type="ECO:0008006" key="3">
    <source>
        <dbReference type="Google" id="ProtNLM"/>
    </source>
</evidence>
<dbReference type="SUPFAM" id="SSF53300">
    <property type="entry name" value="vWA-like"/>
    <property type="match status" value="1"/>
</dbReference>
<name>A0A7S1CT26_9STRA</name>
<feature type="region of interest" description="Disordered" evidence="1">
    <location>
        <begin position="1"/>
        <end position="46"/>
    </location>
</feature>
<dbReference type="PANTHER" id="PTHR34706:SF1">
    <property type="entry name" value="VWFA DOMAIN-CONTAINING PROTEIN"/>
    <property type="match status" value="1"/>
</dbReference>
<protein>
    <recommendedName>
        <fullName evidence="3">VWFA domain-containing protein</fullName>
    </recommendedName>
</protein>
<organism evidence="2">
    <name type="scientific">Skeletonema marinoi</name>
    <dbReference type="NCBI Taxonomy" id="267567"/>
    <lineage>
        <taxon>Eukaryota</taxon>
        <taxon>Sar</taxon>
        <taxon>Stramenopiles</taxon>
        <taxon>Ochrophyta</taxon>
        <taxon>Bacillariophyta</taxon>
        <taxon>Coscinodiscophyceae</taxon>
        <taxon>Thalassiosirophycidae</taxon>
        <taxon>Thalassiosirales</taxon>
        <taxon>Skeletonemataceae</taxon>
        <taxon>Skeletonema</taxon>
        <taxon>Skeletonema marinoi-dohrnii complex</taxon>
    </lineage>
</organism>
<dbReference type="InterPro" id="IPR036465">
    <property type="entry name" value="vWFA_dom_sf"/>
</dbReference>
<dbReference type="PANTHER" id="PTHR34706">
    <property type="entry name" value="SLR1338 PROTEIN"/>
    <property type="match status" value="1"/>
</dbReference>